<evidence type="ECO:0000256" key="1">
    <source>
        <dbReference type="ARBA" id="ARBA00004328"/>
    </source>
</evidence>
<dbReference type="EMBL" id="CP065877">
    <property type="protein sequence ID" value="QQA16514.1"/>
    <property type="molecule type" value="Genomic_DNA"/>
</dbReference>
<dbReference type="InterPro" id="IPR054613">
    <property type="entry name" value="Peptidase_S78_dom"/>
</dbReference>
<keyword evidence="2" id="KW-1188">Viral release from host cell</keyword>
<evidence type="ECO:0000313" key="8">
    <source>
        <dbReference type="Proteomes" id="UP000596196"/>
    </source>
</evidence>
<accession>A0ABX6Z8Z1</accession>
<evidence type="ECO:0000313" key="7">
    <source>
        <dbReference type="EMBL" id="QQA16514.1"/>
    </source>
</evidence>
<dbReference type="InterPro" id="IPR006433">
    <property type="entry name" value="Prohead_protease"/>
</dbReference>
<feature type="domain" description="Phage capsid-like C-terminal" evidence="6">
    <location>
        <begin position="241"/>
        <end position="517"/>
    </location>
</feature>
<dbReference type="InterPro" id="IPR054612">
    <property type="entry name" value="Phage_capsid-like_C"/>
</dbReference>
<gene>
    <name evidence="7" type="ORF">I6G81_03170</name>
</gene>
<evidence type="ECO:0000259" key="5">
    <source>
        <dbReference type="Pfam" id="PF04586"/>
    </source>
</evidence>
<dbReference type="Pfam" id="PF05065">
    <property type="entry name" value="Phage_capsid"/>
    <property type="match status" value="1"/>
</dbReference>
<protein>
    <submittedName>
        <fullName evidence="7">Phage major capsid protein</fullName>
    </submittedName>
</protein>
<evidence type="ECO:0000259" key="6">
    <source>
        <dbReference type="Pfam" id="PF05065"/>
    </source>
</evidence>
<evidence type="ECO:0000256" key="4">
    <source>
        <dbReference type="ARBA" id="ARBA00022801"/>
    </source>
</evidence>
<evidence type="ECO:0000256" key="3">
    <source>
        <dbReference type="ARBA" id="ARBA00022670"/>
    </source>
</evidence>
<reference evidence="7 8" key="1">
    <citation type="submission" date="2020-12" db="EMBL/GenBank/DDBJ databases">
        <title>FDA dAtabase for Regulatory Grade micrObial Sequences (FDA-ARGOS): Supporting development and validation of Infectious Disease Dx tests.</title>
        <authorList>
            <person name="Nelson B."/>
            <person name="Plummer A."/>
            <person name="Tallon L."/>
            <person name="Sadzewicz L."/>
            <person name="Zhao X."/>
            <person name="Boylan J."/>
            <person name="Ott S."/>
            <person name="Bowen H."/>
            <person name="Vavikolanu K."/>
            <person name="Mehta A."/>
            <person name="Aluvathingal J."/>
            <person name="Nadendla S."/>
            <person name="Myers T."/>
            <person name="Yan Y."/>
            <person name="Sichtig H."/>
        </authorList>
    </citation>
    <scope>NUCLEOTIDE SEQUENCE [LARGE SCALE GENOMIC DNA]</scope>
    <source>
        <strain evidence="7 8">FDAARGOS_924</strain>
    </source>
</reference>
<dbReference type="RefSeq" id="WP_003193438.1">
    <property type="nucleotide sequence ID" value="NZ_CP009692.1"/>
</dbReference>
<keyword evidence="8" id="KW-1185">Reference proteome</keyword>
<organism evidence="7 8">
    <name type="scientific">Bacillus mycoides</name>
    <dbReference type="NCBI Taxonomy" id="1405"/>
    <lineage>
        <taxon>Bacteria</taxon>
        <taxon>Bacillati</taxon>
        <taxon>Bacillota</taxon>
        <taxon>Bacilli</taxon>
        <taxon>Bacillales</taxon>
        <taxon>Bacillaceae</taxon>
        <taxon>Bacillus</taxon>
        <taxon>Bacillus cereus group</taxon>
    </lineage>
</organism>
<name>A0ABX6Z8Z1_BACMY</name>
<dbReference type="Gene3D" id="3.30.2400.10">
    <property type="entry name" value="Major capsid protein gp5"/>
    <property type="match status" value="1"/>
</dbReference>
<comment type="subcellular location">
    <subcellularLocation>
        <location evidence="1">Virion</location>
    </subcellularLocation>
</comment>
<sequence length="521" mass="57409">MKMELRVQDAKLRANTGGTMTVSGYVNKTGQLSNVLGVTKRFVEKIAKGAFSRAIQTASKDIDFLAEHKSKLLLASTRNNSLKLTEDEQGLFMEATITPTSWGKDYYELIDSGILRNMSFGFRTIKDSWKLLESNLYERTIEELELFEVSVVRDPAYSQSTIAARGIDLIEEVEIPTELDKQIKLNKEENKNNMKTEHRYGTSYKNKAVEDRSLENRAFNEFVKGEIEEARSLGLQTTSAGSAVIPTAVAEILVEKLEETSPVFARARKFPSVSGTLKVARETSTGVGAFVGEGKNLTEGIISLGHVELGQKRVGAYLSLTTQLVNDAAINMDEYIPNLLAKRTFKAVEKSILQGTLSEEFKGIVPNEEIGKFTLPTTVTDEELLDKMLDMATSIHPEYLQGSAFIVSRPFFNRLAKLKDGAGHFYMQNGIVNGRVSYTFLGLELIVTDSLEAGDAIGQVPCVFGNIEAGYAVMIKKGPELITVQDSEQALRGSIGFLLEAYMDGAVFNPQALAKLVITSD</sequence>
<keyword evidence="3" id="KW-0645">Protease</keyword>
<dbReference type="NCBIfam" id="TIGR01554">
    <property type="entry name" value="major_cap_HK97"/>
    <property type="match status" value="1"/>
</dbReference>
<dbReference type="NCBIfam" id="TIGR01543">
    <property type="entry name" value="proheadase_HK97"/>
    <property type="match status" value="1"/>
</dbReference>
<dbReference type="Pfam" id="PF04586">
    <property type="entry name" value="Peptidase_S78"/>
    <property type="match status" value="1"/>
</dbReference>
<dbReference type="Proteomes" id="UP000596196">
    <property type="component" value="Chromosome"/>
</dbReference>
<dbReference type="SUPFAM" id="SSF56563">
    <property type="entry name" value="Major capsid protein gp5"/>
    <property type="match status" value="1"/>
</dbReference>
<feature type="domain" description="Prohead serine protease" evidence="5">
    <location>
        <begin position="10"/>
        <end position="166"/>
    </location>
</feature>
<dbReference type="InterPro" id="IPR024455">
    <property type="entry name" value="Phage_capsid"/>
</dbReference>
<evidence type="ECO:0000256" key="2">
    <source>
        <dbReference type="ARBA" id="ARBA00022612"/>
    </source>
</evidence>
<keyword evidence="4" id="KW-0378">Hydrolase</keyword>
<proteinExistence type="predicted"/>
<dbReference type="Gene3D" id="3.30.2320.10">
    <property type="entry name" value="hypothetical protein PF0899 domain"/>
    <property type="match status" value="1"/>
</dbReference>